<evidence type="ECO:0000313" key="1">
    <source>
        <dbReference type="EMBL" id="VFK40318.1"/>
    </source>
</evidence>
<dbReference type="AlphaFoldDB" id="A0A450YWP8"/>
<evidence type="ECO:0000313" key="2">
    <source>
        <dbReference type="EMBL" id="VFK45960.1"/>
    </source>
</evidence>
<name>A0A450YWP8_9GAMM</name>
<organism evidence="2">
    <name type="scientific">Candidatus Kentrum sp. SD</name>
    <dbReference type="NCBI Taxonomy" id="2126332"/>
    <lineage>
        <taxon>Bacteria</taxon>
        <taxon>Pseudomonadati</taxon>
        <taxon>Pseudomonadota</taxon>
        <taxon>Gammaproteobacteria</taxon>
        <taxon>Candidatus Kentrum</taxon>
    </lineage>
</organism>
<accession>A0A450YWP8</accession>
<sequence>MINSETAGFSASKFCLGVKALDDTAGKPSPGPKPIEQEGAVFPGHPSGSLQWFYSACNTGLSFCLQSFRNRGFGHRFGIGKVIVFMFGIQFSCFARNAYTNQKSEP</sequence>
<gene>
    <name evidence="2" type="ORF">BECKSD772E_GA0070983_10653</name>
    <name evidence="1" type="ORF">BECKSD772F_GA0070984_10583</name>
</gene>
<dbReference type="EMBL" id="CAADFU010000065">
    <property type="protein sequence ID" value="VFK45960.1"/>
    <property type="molecule type" value="Genomic_DNA"/>
</dbReference>
<reference evidence="2" key="1">
    <citation type="submission" date="2019-02" db="EMBL/GenBank/DDBJ databases">
        <authorList>
            <person name="Gruber-Vodicka R. H."/>
            <person name="Seah K. B. B."/>
        </authorList>
    </citation>
    <scope>NUCLEOTIDE SEQUENCE</scope>
    <source>
        <strain evidence="2">BECK_S1320</strain>
        <strain evidence="1">BECK_S1321</strain>
    </source>
</reference>
<proteinExistence type="predicted"/>
<protein>
    <submittedName>
        <fullName evidence="2">Uncharacterized protein</fullName>
    </submittedName>
</protein>
<dbReference type="EMBL" id="CAADFR010000058">
    <property type="protein sequence ID" value="VFK40318.1"/>
    <property type="molecule type" value="Genomic_DNA"/>
</dbReference>